<dbReference type="EMBL" id="KU686212">
    <property type="protein sequence ID" value="AOV61978.1"/>
    <property type="molecule type" value="Genomic_DNA"/>
</dbReference>
<reference evidence="2 3" key="1">
    <citation type="journal article" date="2016" name="Virology">
        <title>The genomic content and context of auxiliary metabolic genes in marine cyanomyoviruses.</title>
        <authorList>
            <person name="Crummett L.T."/>
            <person name="Puxty R.J."/>
            <person name="Weihe C."/>
            <person name="Marston M.F."/>
            <person name="Martiny J.B."/>
        </authorList>
    </citation>
    <scope>NUCLEOTIDE SEQUENCE [LARGE SCALE GENOMIC DNA]</scope>
    <source>
        <strain evidence="2">0910CC49</strain>
    </source>
</reference>
<dbReference type="RefSeq" id="YP_009322987.1">
    <property type="nucleotide sequence ID" value="NC_031927.1"/>
</dbReference>
<keyword evidence="1" id="KW-0472">Membrane</keyword>
<evidence type="ECO:0000313" key="2">
    <source>
        <dbReference type="EMBL" id="AOV61978.1"/>
    </source>
</evidence>
<dbReference type="KEGG" id="vg:30308108"/>
<keyword evidence="1" id="KW-0812">Transmembrane</keyword>
<feature type="transmembrane region" description="Helical" evidence="1">
    <location>
        <begin position="38"/>
        <end position="60"/>
    </location>
</feature>
<keyword evidence="1" id="KW-1133">Transmembrane helix</keyword>
<dbReference type="GeneID" id="30308108"/>
<accession>A0A1D8KTF9</accession>
<proteinExistence type="predicted"/>
<organism evidence="2 3">
    <name type="scientific">Synechococcus phage S-CAM7</name>
    <dbReference type="NCBI Taxonomy" id="1883368"/>
    <lineage>
        <taxon>Viruses</taxon>
        <taxon>Duplodnaviria</taxon>
        <taxon>Heunggongvirae</taxon>
        <taxon>Uroviricota</taxon>
        <taxon>Caudoviricetes</taxon>
        <taxon>Pantevenvirales</taxon>
        <taxon>Kyanoviridae</taxon>
        <taxon>Mazuvirus</taxon>
        <taxon>Mazuvirus scam7</taxon>
    </lineage>
</organism>
<keyword evidence="3" id="KW-1185">Reference proteome</keyword>
<dbReference type="Proteomes" id="UP000203902">
    <property type="component" value="Segment"/>
</dbReference>
<name>A0A1D8KTF9_9CAUD</name>
<evidence type="ECO:0000256" key="1">
    <source>
        <dbReference type="SAM" id="Phobius"/>
    </source>
</evidence>
<gene>
    <name evidence="2" type="ORF">C490910_054</name>
</gene>
<protein>
    <submittedName>
        <fullName evidence="2">Uncharacterized protein</fullName>
    </submittedName>
</protein>
<sequence length="70" mass="7514">MTWFTTFVSLSLTGTNSNLVLCVTSQPYPAFAGSATVVASAAVANVAITFFIVVLLWTLYNIQISPTLRL</sequence>
<evidence type="ECO:0000313" key="3">
    <source>
        <dbReference type="Proteomes" id="UP000203902"/>
    </source>
</evidence>